<name>A0ABR7YMD3_9SPHI</name>
<organism evidence="2 3">
    <name type="scientific">Sphingobacterium micropteri</name>
    <dbReference type="NCBI Taxonomy" id="2763501"/>
    <lineage>
        <taxon>Bacteria</taxon>
        <taxon>Pseudomonadati</taxon>
        <taxon>Bacteroidota</taxon>
        <taxon>Sphingobacteriia</taxon>
        <taxon>Sphingobacteriales</taxon>
        <taxon>Sphingobacteriaceae</taxon>
        <taxon>Sphingobacterium</taxon>
    </lineage>
</organism>
<feature type="region of interest" description="Disordered" evidence="1">
    <location>
        <begin position="25"/>
        <end position="52"/>
    </location>
</feature>
<evidence type="ECO:0008006" key="4">
    <source>
        <dbReference type="Google" id="ProtNLM"/>
    </source>
</evidence>
<dbReference type="RefSeq" id="WP_190993500.1">
    <property type="nucleotide sequence ID" value="NZ_JACOIK010000004.1"/>
</dbReference>
<evidence type="ECO:0000313" key="2">
    <source>
        <dbReference type="EMBL" id="MBD1432483.1"/>
    </source>
</evidence>
<comment type="caution">
    <text evidence="2">The sequence shown here is derived from an EMBL/GenBank/DDBJ whole genome shotgun (WGS) entry which is preliminary data.</text>
</comment>
<reference evidence="2 3" key="1">
    <citation type="submission" date="2020-08" db="EMBL/GenBank/DDBJ databases">
        <title>Sphingobacterium sp. DN00404 isolated from aquaculture water.</title>
        <authorList>
            <person name="Zhang M."/>
        </authorList>
    </citation>
    <scope>NUCLEOTIDE SEQUENCE [LARGE SCALE GENOMIC DNA]</scope>
    <source>
        <strain evidence="2 3">DN00404</strain>
    </source>
</reference>
<dbReference type="EMBL" id="JACOIK010000004">
    <property type="protein sequence ID" value="MBD1432483.1"/>
    <property type="molecule type" value="Genomic_DNA"/>
</dbReference>
<evidence type="ECO:0000313" key="3">
    <source>
        <dbReference type="Proteomes" id="UP000602759"/>
    </source>
</evidence>
<gene>
    <name evidence="2" type="ORF">H8B06_06595</name>
</gene>
<dbReference type="Proteomes" id="UP000602759">
    <property type="component" value="Unassembled WGS sequence"/>
</dbReference>
<protein>
    <recommendedName>
        <fullName evidence="4">Lipocalin-like domain-containing protein</fullName>
    </recommendedName>
</protein>
<accession>A0ABR7YMD3</accession>
<sequence length="157" mass="17512">MKLKYGAYLSMLVLLFSNCSKDDNEESDGDGLENSTWVATKTDDNPNTNPPGAFDMNGNNVYYPWKDCHMDDSFIFLKDRLTINDNATACEDGIDLIFNTKNQAYSYNPATKKLTIGSGDDVAVIDVFELNKDRLKLGIAIPTGNGLGYLVFLFKRK</sequence>
<evidence type="ECO:0000256" key="1">
    <source>
        <dbReference type="SAM" id="MobiDB-lite"/>
    </source>
</evidence>
<proteinExistence type="predicted"/>
<keyword evidence="3" id="KW-1185">Reference proteome</keyword>